<dbReference type="InterPro" id="IPR030679">
    <property type="entry name" value="ABC_ATPase_HisP-typ"/>
</dbReference>
<evidence type="ECO:0000313" key="9">
    <source>
        <dbReference type="EMBL" id="SBM90508.1"/>
    </source>
</evidence>
<dbReference type="PROSITE" id="PS50893">
    <property type="entry name" value="ABC_TRANSPORTER_2"/>
    <property type="match status" value="1"/>
</dbReference>
<dbReference type="CDD" id="cd03262">
    <property type="entry name" value="ABC_HisP_GlnQ"/>
    <property type="match status" value="1"/>
</dbReference>
<dbReference type="SMART" id="SM00382">
    <property type="entry name" value="AAA"/>
    <property type="match status" value="1"/>
</dbReference>
<name>A0A1D3IZI3_NEIGO</name>
<proteinExistence type="inferred from homology"/>
<evidence type="ECO:0000313" key="12">
    <source>
        <dbReference type="EMBL" id="TJX07005.1"/>
    </source>
</evidence>
<keyword evidence="6 9" id="KW-0067">ATP-binding</keyword>
<keyword evidence="9" id="KW-0378">Hydrolase</keyword>
<gene>
    <name evidence="9" type="primary">tcyC</name>
    <name evidence="11" type="synonym">yecC</name>
    <name evidence="12" type="ORF">E8M63_00555</name>
    <name evidence="11" type="ORF">ESCNG_20100</name>
    <name evidence="9" type="ORF">WHOF_00331</name>
    <name evidence="10" type="ORF">WHOF_00399</name>
</gene>
<dbReference type="Pfam" id="PF00005">
    <property type="entry name" value="ABC_tran"/>
    <property type="match status" value="1"/>
</dbReference>
<evidence type="ECO:0000313" key="10">
    <source>
        <dbReference type="EMBL" id="SBQ18843.1"/>
    </source>
</evidence>
<accession>A0A1D3IZI3</accession>
<organism evidence="9">
    <name type="scientific">Neisseria gonorrhoeae</name>
    <dbReference type="NCBI Taxonomy" id="485"/>
    <lineage>
        <taxon>Bacteria</taxon>
        <taxon>Pseudomonadati</taxon>
        <taxon>Pseudomonadota</taxon>
        <taxon>Betaproteobacteria</taxon>
        <taxon>Neisseriales</taxon>
        <taxon>Neisseriaceae</taxon>
        <taxon>Neisseria</taxon>
    </lineage>
</organism>
<evidence type="ECO:0000256" key="5">
    <source>
        <dbReference type="ARBA" id="ARBA00022741"/>
    </source>
</evidence>
<dbReference type="InterPro" id="IPR050086">
    <property type="entry name" value="MetN_ABC_transporter-like"/>
</dbReference>
<dbReference type="GO" id="GO:0005524">
    <property type="term" value="F:ATP binding"/>
    <property type="evidence" value="ECO:0007669"/>
    <property type="project" value="UniProtKB-KW"/>
</dbReference>
<dbReference type="InterPro" id="IPR003439">
    <property type="entry name" value="ABC_transporter-like_ATP-bd"/>
</dbReference>
<dbReference type="PANTHER" id="PTHR43166:SF35">
    <property type="entry name" value="L-CYSTINE IMPORT ATP-BINDING PROTEIN TCYN"/>
    <property type="match status" value="1"/>
</dbReference>
<evidence type="ECO:0000259" key="8">
    <source>
        <dbReference type="PROSITE" id="PS50893"/>
    </source>
</evidence>
<dbReference type="RefSeq" id="WP_003687790.1">
    <property type="nucleotide sequence ID" value="NZ_AP018377.1"/>
</dbReference>
<comment type="similarity">
    <text evidence="2">Belongs to the ABC transporter superfamily.</text>
</comment>
<dbReference type="InterPro" id="IPR003593">
    <property type="entry name" value="AAA+_ATPase"/>
</dbReference>
<dbReference type="EMBL" id="LT591897">
    <property type="protein sequence ID" value="SBQ18843.1"/>
    <property type="molecule type" value="Genomic_DNA"/>
</dbReference>
<dbReference type="AlphaFoldDB" id="A0A1D3IZI3"/>
<dbReference type="SUPFAM" id="SSF52540">
    <property type="entry name" value="P-loop containing nucleoside triphosphate hydrolases"/>
    <property type="match status" value="1"/>
</dbReference>
<keyword evidence="3" id="KW-0813">Transport</keyword>
<dbReference type="Gene3D" id="3.40.50.300">
    <property type="entry name" value="P-loop containing nucleotide triphosphate hydrolases"/>
    <property type="match status" value="1"/>
</dbReference>
<reference evidence="9" key="1">
    <citation type="submission" date="2016-05" db="EMBL/GenBank/DDBJ databases">
        <authorList>
            <consortium name="Pathogen Informatics"/>
        </authorList>
    </citation>
    <scope>NUCLEOTIDE SEQUENCE</scope>
    <source>
        <strain evidence="9">WHO F</strain>
    </source>
</reference>
<dbReference type="PIRSF" id="PIRSF039085">
    <property type="entry name" value="ABC_ATPase_HisP"/>
    <property type="match status" value="1"/>
</dbReference>
<reference evidence="12 14" key="3">
    <citation type="submission" date="2019-04" db="EMBL/GenBank/DDBJ databases">
        <title>The CDC panel for molecular diagnostics of ciprofloxacin resistance and its use for research and clinical development.</title>
        <authorList>
            <person name="Liu H."/>
            <person name="Tang K."/>
            <person name="Pham C."/>
            <person name="Schmerer M."/>
        </authorList>
    </citation>
    <scope>NUCLEOTIDE SEQUENCE [LARGE SCALE GENOMIC DNA]</scope>
    <source>
        <strain evidence="12 14">LRRBGS_0742</strain>
    </source>
</reference>
<dbReference type="EMBL" id="FLKW01000002">
    <property type="protein sequence ID" value="SBM90508.1"/>
    <property type="molecule type" value="Genomic_DNA"/>
</dbReference>
<dbReference type="PROSITE" id="PS00211">
    <property type="entry name" value="ABC_TRANSPORTER_1"/>
    <property type="match status" value="1"/>
</dbReference>
<evidence type="ECO:0000256" key="2">
    <source>
        <dbReference type="ARBA" id="ARBA00005417"/>
    </source>
</evidence>
<evidence type="ECO:0000313" key="13">
    <source>
        <dbReference type="Proteomes" id="UP000182484"/>
    </source>
</evidence>
<evidence type="ECO:0000313" key="14">
    <source>
        <dbReference type="Proteomes" id="UP000307092"/>
    </source>
</evidence>
<dbReference type="InterPro" id="IPR017871">
    <property type="entry name" value="ABC_transporter-like_CS"/>
</dbReference>
<dbReference type="EMBL" id="SUQX01000001">
    <property type="protein sequence ID" value="TJX07005.1"/>
    <property type="molecule type" value="Genomic_DNA"/>
</dbReference>
<dbReference type="OMA" id="QVLMFDS"/>
<dbReference type="PANTHER" id="PTHR43166">
    <property type="entry name" value="AMINO ACID IMPORT ATP-BINDING PROTEIN"/>
    <property type="match status" value="1"/>
</dbReference>
<keyword evidence="5" id="KW-0547">Nucleotide-binding</keyword>
<evidence type="ECO:0000313" key="11">
    <source>
        <dbReference type="EMBL" id="SCW11073.1"/>
    </source>
</evidence>
<reference evidence="11 13" key="2">
    <citation type="submission" date="2016-09" db="EMBL/GenBank/DDBJ databases">
        <authorList>
            <person name="Kumanski S."/>
            <person name="Beatrice B."/>
        </authorList>
    </citation>
    <scope>NUCLEOTIDE SEQUENCE [LARGE SCALE GENOMIC DNA]</scope>
    <source>
        <strain evidence="11">Mankind</strain>
    </source>
</reference>
<dbReference type="EMBL" id="FMTB01000012">
    <property type="protein sequence ID" value="SCW11073.1"/>
    <property type="molecule type" value="Genomic_DNA"/>
</dbReference>
<dbReference type="EC" id="3.6.3.-" evidence="9 10"/>
<evidence type="ECO:0000256" key="3">
    <source>
        <dbReference type="ARBA" id="ARBA00022448"/>
    </source>
</evidence>
<comment type="subcellular location">
    <subcellularLocation>
        <location evidence="1">Cell membrane</location>
        <topology evidence="1">Peripheral membrane protein</topology>
    </subcellularLocation>
</comment>
<sequence length="251" mass="27996">MIKIRNIHKTFGENTILRGIDLDVGKGQVVVILGPSGSGKTTFLRCLNALEMPEDGQIEFDNARPLRIDFSKKTSKHDILALRRKSGMVFQQYNLFPHKTVLENVMEGPVAVQGKPAAQAREEALKLLEKVGLGDKVDLYPYQLSGGQQQRVGIARALAIQPELMLFDEPTSALDPELVQDVLDAMKELAREGWTMVVVTHEIKFTLEVATNVVVMDGGVIVEQGSPKELFDHLKHERTRRFLSQIQSAKI</sequence>
<evidence type="ECO:0000256" key="6">
    <source>
        <dbReference type="ARBA" id="ARBA00022840"/>
    </source>
</evidence>
<dbReference type="GO" id="GO:0015424">
    <property type="term" value="F:ABC-type amino acid transporter activity"/>
    <property type="evidence" value="ECO:0007669"/>
    <property type="project" value="InterPro"/>
</dbReference>
<dbReference type="FunFam" id="3.40.50.300:FF:000020">
    <property type="entry name" value="Amino acid ABC transporter ATP-binding component"/>
    <property type="match status" value="1"/>
</dbReference>
<dbReference type="Proteomes" id="UP000307092">
    <property type="component" value="Unassembled WGS sequence"/>
</dbReference>
<protein>
    <submittedName>
        <fullName evidence="9 10">ABC transporter ATP-binding protein</fullName>
        <ecNumber evidence="9 10">3.6.3.-</ecNumber>
    </submittedName>
    <submittedName>
        <fullName evidence="12">Amino acid ABC transporter ATP-binding protein</fullName>
    </submittedName>
    <submittedName>
        <fullName evidence="11">Transporter subunit: ATP-binding component of ABC superfamily transporter</fullName>
    </submittedName>
</protein>
<keyword evidence="7" id="KW-0472">Membrane</keyword>
<dbReference type="Proteomes" id="UP000239837">
    <property type="component" value="Chromosome"/>
</dbReference>
<evidence type="ECO:0000256" key="4">
    <source>
        <dbReference type="ARBA" id="ARBA00022475"/>
    </source>
</evidence>
<evidence type="ECO:0000256" key="1">
    <source>
        <dbReference type="ARBA" id="ARBA00004202"/>
    </source>
</evidence>
<evidence type="ECO:0000256" key="7">
    <source>
        <dbReference type="ARBA" id="ARBA00023136"/>
    </source>
</evidence>
<dbReference type="Proteomes" id="UP000182484">
    <property type="component" value="Unassembled WGS sequence"/>
</dbReference>
<keyword evidence="4" id="KW-1003">Cell membrane</keyword>
<dbReference type="GO" id="GO:0016887">
    <property type="term" value="F:ATP hydrolysis activity"/>
    <property type="evidence" value="ECO:0007669"/>
    <property type="project" value="InterPro"/>
</dbReference>
<dbReference type="GO" id="GO:0005886">
    <property type="term" value="C:plasma membrane"/>
    <property type="evidence" value="ECO:0007669"/>
    <property type="project" value="UniProtKB-SubCell"/>
</dbReference>
<feature type="domain" description="ABC transporter" evidence="8">
    <location>
        <begin position="2"/>
        <end position="243"/>
    </location>
</feature>
<dbReference type="InterPro" id="IPR027417">
    <property type="entry name" value="P-loop_NTPase"/>
</dbReference>